<dbReference type="FunFam" id="2.40.30.10:FF:000026">
    <property type="entry name" value="Eukaryotic translation initiation factor 5B"/>
    <property type="match status" value="1"/>
</dbReference>
<evidence type="ECO:0000256" key="1">
    <source>
        <dbReference type="ARBA" id="ARBA00004496"/>
    </source>
</evidence>
<evidence type="ECO:0000256" key="14">
    <source>
        <dbReference type="SAM" id="MobiDB-lite"/>
    </source>
</evidence>
<organism evidence="16 17">
    <name type="scientific">Pleurotus ostreatus (strain PC15)</name>
    <name type="common">Oyster mushroom</name>
    <dbReference type="NCBI Taxonomy" id="1137138"/>
    <lineage>
        <taxon>Eukaryota</taxon>
        <taxon>Fungi</taxon>
        <taxon>Dikarya</taxon>
        <taxon>Basidiomycota</taxon>
        <taxon>Agaricomycotina</taxon>
        <taxon>Agaricomycetes</taxon>
        <taxon>Agaricomycetidae</taxon>
        <taxon>Agaricales</taxon>
        <taxon>Pleurotineae</taxon>
        <taxon>Pleurotaceae</taxon>
        <taxon>Pleurotus</taxon>
    </lineage>
</organism>
<evidence type="ECO:0000256" key="10">
    <source>
        <dbReference type="ARBA" id="ARBA00022917"/>
    </source>
</evidence>
<evidence type="ECO:0000256" key="5">
    <source>
        <dbReference type="ARBA" id="ARBA00022490"/>
    </source>
</evidence>
<feature type="compositionally biased region" description="Polar residues" evidence="14">
    <location>
        <begin position="180"/>
        <end position="189"/>
    </location>
</feature>
<feature type="compositionally biased region" description="Basic and acidic residues" evidence="14">
    <location>
        <begin position="255"/>
        <end position="270"/>
    </location>
</feature>
<comment type="catalytic activity">
    <reaction evidence="13">
        <text>GTP + H2O = GDP + phosphate + H(+)</text>
        <dbReference type="Rhea" id="RHEA:19669"/>
        <dbReference type="ChEBI" id="CHEBI:15377"/>
        <dbReference type="ChEBI" id="CHEBI:15378"/>
        <dbReference type="ChEBI" id="CHEBI:37565"/>
        <dbReference type="ChEBI" id="CHEBI:43474"/>
        <dbReference type="ChEBI" id="CHEBI:58189"/>
        <dbReference type="EC" id="3.6.5.3"/>
    </reaction>
</comment>
<feature type="region of interest" description="Disordered" evidence="14">
    <location>
        <begin position="99"/>
        <end position="163"/>
    </location>
</feature>
<gene>
    <name evidence="16" type="ORF">PLEOSDRAFT_1038004</name>
</gene>
<dbReference type="SUPFAM" id="SSF52156">
    <property type="entry name" value="Initiation factor IF2/eIF5b, domain 3"/>
    <property type="match status" value="1"/>
</dbReference>
<feature type="compositionally biased region" description="Basic and acidic residues" evidence="14">
    <location>
        <begin position="9"/>
        <end position="22"/>
    </location>
</feature>
<dbReference type="FunFam" id="2.40.30.10:FF:000013">
    <property type="entry name" value="eukaryotic translation initiation factor 5B"/>
    <property type="match status" value="1"/>
</dbReference>
<comment type="subcellular location">
    <subcellularLocation>
        <location evidence="1">Cytoplasm</location>
    </subcellularLocation>
</comment>
<dbReference type="Pfam" id="PF00009">
    <property type="entry name" value="GTP_EFTU"/>
    <property type="match status" value="1"/>
</dbReference>
<dbReference type="CDD" id="cd01887">
    <property type="entry name" value="IF2_eIF5B"/>
    <property type="match status" value="1"/>
</dbReference>
<evidence type="ECO:0000256" key="2">
    <source>
        <dbReference type="ARBA" id="ARBA00007733"/>
    </source>
</evidence>
<feature type="compositionally biased region" description="Acidic residues" evidence="14">
    <location>
        <begin position="290"/>
        <end position="326"/>
    </location>
</feature>
<evidence type="ECO:0000256" key="4">
    <source>
        <dbReference type="ARBA" id="ARBA00013824"/>
    </source>
</evidence>
<dbReference type="InterPro" id="IPR005225">
    <property type="entry name" value="Small_GTP-bd"/>
</dbReference>
<dbReference type="AlphaFoldDB" id="A0A067NLP9"/>
<dbReference type="OrthoDB" id="4928at2759"/>
<dbReference type="InterPro" id="IPR009000">
    <property type="entry name" value="Transl_B-barrel_sf"/>
</dbReference>
<keyword evidence="7" id="KW-0479">Metal-binding</keyword>
<dbReference type="Proteomes" id="UP000027073">
    <property type="component" value="Unassembled WGS sequence"/>
</dbReference>
<dbReference type="FunFam" id="3.40.50.10050:FF:000002">
    <property type="entry name" value="Eukaryotic translation initiation factor 5B"/>
    <property type="match status" value="1"/>
</dbReference>
<feature type="domain" description="Tr-type G" evidence="15">
    <location>
        <begin position="360"/>
        <end position="578"/>
    </location>
</feature>
<keyword evidence="5" id="KW-0963">Cytoplasm</keyword>
<dbReference type="InterPro" id="IPR015760">
    <property type="entry name" value="TIF_IF2"/>
</dbReference>
<feature type="compositionally biased region" description="Acidic residues" evidence="14">
    <location>
        <begin position="240"/>
        <end position="254"/>
    </location>
</feature>
<dbReference type="SUPFAM" id="SSF52540">
    <property type="entry name" value="P-loop containing nucleoside triphosphate hydrolases"/>
    <property type="match status" value="1"/>
</dbReference>
<dbReference type="InterPro" id="IPR036925">
    <property type="entry name" value="TIF_IF2_dom3_sf"/>
</dbReference>
<evidence type="ECO:0000256" key="9">
    <source>
        <dbReference type="ARBA" id="ARBA00022801"/>
    </source>
</evidence>
<feature type="non-terminal residue" evidence="16">
    <location>
        <position position="1"/>
    </location>
</feature>
<protein>
    <recommendedName>
        <fullName evidence="4">Eukaryotic translation initiation factor 5B</fullName>
        <ecNumber evidence="3">3.6.5.3</ecNumber>
    </recommendedName>
    <alternativeName>
        <fullName evidence="12">Translation initiation factor IF-2</fullName>
    </alternativeName>
</protein>
<dbReference type="CDD" id="cd03703">
    <property type="entry name" value="aeIF5B_II"/>
    <property type="match status" value="1"/>
</dbReference>
<evidence type="ECO:0000256" key="8">
    <source>
        <dbReference type="ARBA" id="ARBA00022741"/>
    </source>
</evidence>
<dbReference type="Pfam" id="PF11987">
    <property type="entry name" value="IF-2"/>
    <property type="match status" value="1"/>
</dbReference>
<dbReference type="EMBL" id="KL198007">
    <property type="protein sequence ID" value="KDQ28819.1"/>
    <property type="molecule type" value="Genomic_DNA"/>
</dbReference>
<dbReference type="NCBIfam" id="TIGR00231">
    <property type="entry name" value="small_GTP"/>
    <property type="match status" value="1"/>
</dbReference>
<feature type="region of interest" description="Disordered" evidence="14">
    <location>
        <begin position="1"/>
        <end position="85"/>
    </location>
</feature>
<dbReference type="PRINTS" id="PR00315">
    <property type="entry name" value="ELONGATNFCT"/>
</dbReference>
<dbReference type="GO" id="GO:0003924">
    <property type="term" value="F:GTPase activity"/>
    <property type="evidence" value="ECO:0007669"/>
    <property type="project" value="InterPro"/>
</dbReference>
<feature type="compositionally biased region" description="Low complexity" evidence="14">
    <location>
        <begin position="28"/>
        <end position="40"/>
    </location>
</feature>
<dbReference type="Gene3D" id="2.40.30.10">
    <property type="entry name" value="Translation factors"/>
    <property type="match status" value="2"/>
</dbReference>
<dbReference type="EC" id="3.6.5.3" evidence="3"/>
<evidence type="ECO:0000256" key="12">
    <source>
        <dbReference type="ARBA" id="ARBA00032478"/>
    </source>
</evidence>
<dbReference type="STRING" id="1137138.A0A067NLP9"/>
<dbReference type="HOGENOM" id="CLU_002656_1_1_1"/>
<dbReference type="VEuPathDB" id="FungiDB:PLEOSDRAFT_1038004"/>
<dbReference type="GO" id="GO:0046872">
    <property type="term" value="F:metal ion binding"/>
    <property type="evidence" value="ECO:0007669"/>
    <property type="project" value="UniProtKB-KW"/>
</dbReference>
<evidence type="ECO:0000313" key="17">
    <source>
        <dbReference type="Proteomes" id="UP000027073"/>
    </source>
</evidence>
<dbReference type="FunCoup" id="A0A067NLP9">
    <property type="interactions" value="520"/>
</dbReference>
<sequence>EEPGIKVLSKKEKEKLKKEREKAKKKAQAAAKKTAEGGDAPPAPEPPEEAAGGGKNDKKKKKKKAKKEEDAPAPAAAAAAGKKKGGISALKALMEEKKRLEEEAKRREEEERLRIEEEERQAAEEERKKEEEKQRRKEKEKAKREVARKEGRLLTKKQKEERAMAELRKKALLQSGVQIEGLQQATGNGAPSKKVVYGNRKKKGPAAKDIKEASPAPVSRPETPDSTATPPPQTPKEGSVADDEVKDDWDASSEDESKAAPKAEGIKDSWDASSDDEDSKAPPPPPKPVEEEEEEEEEESSEEESSEEDSDSEDDSDSDDSSDDELTQAQKVTAQRKAEAAERRAKAHEAALAARSKDNLRSPICCILGHVDTGKTKLLDKIRQTNVQEGEAGGITQQIGATYFPVEAIKTKTAVMNKDGTQEYKIPGLLVIDTPGHESFTNLRSRGSSLCNIAILVVDIMHGLEAQTLESLRLLRDRKTPFIVALNKIDRMYGWKAIPDNSFVDSLAQQARSVQREFEDRLQKTILAFAEEGLNAVLYYENKNFARNVSLVPTSAITGEGVPDMIMLLVNLTQQRMSDRLMYLSELECTVLEVKVVEGLGTTIDVVLSNGILHEGDKIVVCGLNGPIVTQIRALLTPQPLRELRIKSAYVHHKEVKAALGVKITAPDLEKAIAGSRLLVCGPDDDEDDLRDEVMSDLTTLLNNIDKSGRGVCVQASTLGSLEALLDFLNVSKIPVSGINIGPVHKKDIMRAGTMLEKAKELAVILAFDVPVDKDAERLAEEMGIKIFKADIIYHLFDAFTAYNAEIIEAKRRDAAPQAVWPCRLKIIAAFCKRDPIILGVDILDGSLRVGTPIAVVKVDPVTQKKEIHELGKITSLEINHKNQDIVKKSQAGGGVAVKIEHAVYQSAKMFGRHFDDKDELYSRITRQSIDVLKESFKADVSNEEWMLIKALKPVRKCRSFRKNAYQTISQRFGIP</sequence>
<evidence type="ECO:0000256" key="13">
    <source>
        <dbReference type="ARBA" id="ARBA00048107"/>
    </source>
</evidence>
<dbReference type="NCBIfam" id="NF003078">
    <property type="entry name" value="PRK04004.1"/>
    <property type="match status" value="1"/>
</dbReference>
<accession>A0A067NLP9</accession>
<dbReference type="InParanoid" id="A0A067NLP9"/>
<dbReference type="Pfam" id="PF14578">
    <property type="entry name" value="GTP_EFTU_D4"/>
    <property type="match status" value="1"/>
</dbReference>
<evidence type="ECO:0000259" key="15">
    <source>
        <dbReference type="PROSITE" id="PS51722"/>
    </source>
</evidence>
<comment type="similarity">
    <text evidence="2">Belongs to the TRAFAC class translation factor GTPase superfamily. Classic translation factor GTPase family. IF-2 subfamily.</text>
</comment>
<evidence type="ECO:0000313" key="16">
    <source>
        <dbReference type="EMBL" id="KDQ28819.1"/>
    </source>
</evidence>
<dbReference type="InterPro" id="IPR023115">
    <property type="entry name" value="TIF_IF2_dom3"/>
</dbReference>
<dbReference type="InterPro" id="IPR000795">
    <property type="entry name" value="T_Tr_GTP-bd_dom"/>
</dbReference>
<evidence type="ECO:0000256" key="7">
    <source>
        <dbReference type="ARBA" id="ARBA00022723"/>
    </source>
</evidence>
<dbReference type="FunFam" id="3.40.50.300:FF:000112">
    <property type="entry name" value="Eukaryotic translation initiation factor 5B"/>
    <property type="match status" value="1"/>
</dbReference>
<evidence type="ECO:0000256" key="11">
    <source>
        <dbReference type="ARBA" id="ARBA00023134"/>
    </source>
</evidence>
<dbReference type="PANTHER" id="PTHR43381">
    <property type="entry name" value="TRANSLATION INITIATION FACTOR IF-2-RELATED"/>
    <property type="match status" value="1"/>
</dbReference>
<dbReference type="GO" id="GO:0005525">
    <property type="term" value="F:GTP binding"/>
    <property type="evidence" value="ECO:0007669"/>
    <property type="project" value="UniProtKB-KW"/>
</dbReference>
<dbReference type="Gene3D" id="3.40.50.10050">
    <property type="entry name" value="Translation initiation factor IF- 2, domain 3"/>
    <property type="match status" value="1"/>
</dbReference>
<dbReference type="GO" id="GO:0005739">
    <property type="term" value="C:mitochondrion"/>
    <property type="evidence" value="ECO:0007669"/>
    <property type="project" value="TreeGrafter"/>
</dbReference>
<dbReference type="InterPro" id="IPR027417">
    <property type="entry name" value="P-loop_NTPase"/>
</dbReference>
<keyword evidence="11" id="KW-0342">GTP-binding</keyword>
<keyword evidence="8" id="KW-0547">Nucleotide-binding</keyword>
<name>A0A067NLP9_PLEO1</name>
<proteinExistence type="inferred from homology"/>
<keyword evidence="10" id="KW-0648">Protein biosynthesis</keyword>
<dbReference type="GO" id="GO:0003743">
    <property type="term" value="F:translation initiation factor activity"/>
    <property type="evidence" value="ECO:0007669"/>
    <property type="project" value="UniProtKB-KW"/>
</dbReference>
<dbReference type="Gene3D" id="3.40.50.300">
    <property type="entry name" value="P-loop containing nucleotide triphosphate hydrolases"/>
    <property type="match status" value="1"/>
</dbReference>
<dbReference type="SUPFAM" id="SSF50447">
    <property type="entry name" value="Translation proteins"/>
    <property type="match status" value="1"/>
</dbReference>
<evidence type="ECO:0000256" key="3">
    <source>
        <dbReference type="ARBA" id="ARBA00011986"/>
    </source>
</evidence>
<dbReference type="InterPro" id="IPR029459">
    <property type="entry name" value="EFTU-type"/>
</dbReference>
<keyword evidence="6" id="KW-0396">Initiation factor</keyword>
<dbReference type="PANTHER" id="PTHR43381:SF4">
    <property type="entry name" value="EUKARYOTIC TRANSLATION INITIATION FACTOR 5B"/>
    <property type="match status" value="1"/>
</dbReference>
<dbReference type="PROSITE" id="PS51722">
    <property type="entry name" value="G_TR_2"/>
    <property type="match status" value="1"/>
</dbReference>
<keyword evidence="9" id="KW-0378">Hydrolase</keyword>
<feature type="region of interest" description="Disordered" evidence="14">
    <location>
        <begin position="180"/>
        <end position="344"/>
    </location>
</feature>
<evidence type="ECO:0000256" key="6">
    <source>
        <dbReference type="ARBA" id="ARBA00022540"/>
    </source>
</evidence>
<reference evidence="17" key="1">
    <citation type="journal article" date="2014" name="Proc. Natl. Acad. Sci. U.S.A.">
        <title>Extensive sampling of basidiomycete genomes demonstrates inadequacy of the white-rot/brown-rot paradigm for wood decay fungi.</title>
        <authorList>
            <person name="Riley R."/>
            <person name="Salamov A.A."/>
            <person name="Brown D.W."/>
            <person name="Nagy L.G."/>
            <person name="Floudas D."/>
            <person name="Held B.W."/>
            <person name="Levasseur A."/>
            <person name="Lombard V."/>
            <person name="Morin E."/>
            <person name="Otillar R."/>
            <person name="Lindquist E.A."/>
            <person name="Sun H."/>
            <person name="LaButti K.M."/>
            <person name="Schmutz J."/>
            <person name="Jabbour D."/>
            <person name="Luo H."/>
            <person name="Baker S.E."/>
            <person name="Pisabarro A.G."/>
            <person name="Walton J.D."/>
            <person name="Blanchette R.A."/>
            <person name="Henrissat B."/>
            <person name="Martin F."/>
            <person name="Cullen D."/>
            <person name="Hibbett D.S."/>
            <person name="Grigoriev I.V."/>
        </authorList>
    </citation>
    <scope>NUCLEOTIDE SEQUENCE [LARGE SCALE GENOMIC DNA]</scope>
    <source>
        <strain evidence="17">PC15</strain>
    </source>
</reference>